<dbReference type="PANTHER" id="PTHR30273">
    <property type="entry name" value="PERIPLASMIC SIGNAL SENSOR AND SIGMA FACTOR ACTIVATOR FECR-RELATED"/>
    <property type="match status" value="1"/>
</dbReference>
<name>A0ABT1B106_9FLAO</name>
<evidence type="ECO:0000259" key="3">
    <source>
        <dbReference type="Pfam" id="PF16344"/>
    </source>
</evidence>
<dbReference type="EMBL" id="JAMXIB010000007">
    <property type="protein sequence ID" value="MCO5725273.1"/>
    <property type="molecule type" value="Genomic_DNA"/>
</dbReference>
<feature type="transmembrane region" description="Helical" evidence="1">
    <location>
        <begin position="75"/>
        <end position="93"/>
    </location>
</feature>
<dbReference type="InterPro" id="IPR012373">
    <property type="entry name" value="Ferrdict_sens_TM"/>
</dbReference>
<evidence type="ECO:0000313" key="5">
    <source>
        <dbReference type="Proteomes" id="UP001206312"/>
    </source>
</evidence>
<dbReference type="Gene3D" id="3.55.50.30">
    <property type="match status" value="1"/>
</dbReference>
<dbReference type="Gene3D" id="2.60.120.1440">
    <property type="match status" value="1"/>
</dbReference>
<keyword evidence="1" id="KW-0812">Transmembrane</keyword>
<protein>
    <submittedName>
        <fullName evidence="4">FecR domain-containing protein</fullName>
    </submittedName>
</protein>
<dbReference type="InterPro" id="IPR032508">
    <property type="entry name" value="FecR_C"/>
</dbReference>
<reference evidence="4 5" key="1">
    <citation type="submission" date="2022-06" db="EMBL/GenBank/DDBJ databases">
        <authorList>
            <person name="Xuan X."/>
        </authorList>
    </citation>
    <scope>NUCLEOTIDE SEQUENCE [LARGE SCALE GENOMIC DNA]</scope>
    <source>
        <strain evidence="4 5">2V75</strain>
    </source>
</reference>
<dbReference type="InterPro" id="IPR006860">
    <property type="entry name" value="FecR"/>
</dbReference>
<dbReference type="RefSeq" id="WP_252741645.1">
    <property type="nucleotide sequence ID" value="NZ_JAMXIB010000007.1"/>
</dbReference>
<feature type="domain" description="FecR protein" evidence="2">
    <location>
        <begin position="100"/>
        <end position="190"/>
    </location>
</feature>
<dbReference type="Pfam" id="PF16344">
    <property type="entry name" value="FecR_C"/>
    <property type="match status" value="1"/>
</dbReference>
<evidence type="ECO:0000259" key="2">
    <source>
        <dbReference type="Pfam" id="PF04773"/>
    </source>
</evidence>
<evidence type="ECO:0000313" key="4">
    <source>
        <dbReference type="EMBL" id="MCO5725273.1"/>
    </source>
</evidence>
<dbReference type="Proteomes" id="UP001206312">
    <property type="component" value="Unassembled WGS sequence"/>
</dbReference>
<dbReference type="PIRSF" id="PIRSF018266">
    <property type="entry name" value="FecR"/>
    <property type="match status" value="1"/>
</dbReference>
<organism evidence="4 5">
    <name type="scientific">Robiginitalea marina</name>
    <dbReference type="NCBI Taxonomy" id="2954105"/>
    <lineage>
        <taxon>Bacteria</taxon>
        <taxon>Pseudomonadati</taxon>
        <taxon>Bacteroidota</taxon>
        <taxon>Flavobacteriia</taxon>
        <taxon>Flavobacteriales</taxon>
        <taxon>Flavobacteriaceae</taxon>
        <taxon>Robiginitalea</taxon>
    </lineage>
</organism>
<keyword evidence="1" id="KW-1133">Transmembrane helix</keyword>
<keyword evidence="1" id="KW-0472">Membrane</keyword>
<keyword evidence="5" id="KW-1185">Reference proteome</keyword>
<feature type="domain" description="Protein FecR C-terminal" evidence="3">
    <location>
        <begin position="232"/>
        <end position="296"/>
    </location>
</feature>
<accession>A0ABT1B106</accession>
<dbReference type="PANTHER" id="PTHR30273:SF2">
    <property type="entry name" value="PROTEIN FECR"/>
    <property type="match status" value="1"/>
</dbReference>
<dbReference type="Pfam" id="PF04773">
    <property type="entry name" value="FecR"/>
    <property type="match status" value="1"/>
</dbReference>
<evidence type="ECO:0000256" key="1">
    <source>
        <dbReference type="SAM" id="Phobius"/>
    </source>
</evidence>
<comment type="caution">
    <text evidence="4">The sequence shown here is derived from an EMBL/GenBank/DDBJ whole genome shotgun (WGS) entry which is preliminary data.</text>
</comment>
<sequence length="303" mass="33596">MKENYLAKWLNGDLSDEELKVFRESPEYKTYRKIAEVSTRLQGPEFDVEQALEQAKEGRRPSVGKVVALKAYRQLWKVAAAVVVLLGIGYFYVNSLETSIQAGLAQRSEVVLPDASEVILNAGSEVSYRDKSWENRRLVSLKGEAFFKVAKGQTFTVETDAGKVTVLGTQFNVLQRGDIFSVTCFEGRVRVDHQGTSLELAAGQGYQVAGGSFKTFEVAAGARPSWMEDESSFRSLPLSFILEELERQHSIRVETRGVDTGVLFTGTFSNTNLDLALKSISAPLQLGYTREGDKVLLYAQDTP</sequence>
<proteinExistence type="predicted"/>
<gene>
    <name evidence="4" type="ORF">NG653_10430</name>
</gene>